<dbReference type="PRINTS" id="PR00793">
    <property type="entry name" value="PROAMNOPTASE"/>
</dbReference>
<dbReference type="PANTHER" id="PTHR43722:SF1">
    <property type="entry name" value="PROLINE IMINOPEPTIDASE"/>
    <property type="match status" value="1"/>
</dbReference>
<evidence type="ECO:0000256" key="3">
    <source>
        <dbReference type="ARBA" id="ARBA00010088"/>
    </source>
</evidence>
<dbReference type="KEGG" id="zal:AZF00_01620"/>
<dbReference type="EMBL" id="CP014544">
    <property type="protein sequence ID" value="AMO67081.1"/>
    <property type="molecule type" value="Genomic_DNA"/>
</dbReference>
<dbReference type="GO" id="GO:0006508">
    <property type="term" value="P:proteolysis"/>
    <property type="evidence" value="ECO:0007669"/>
    <property type="project" value="UniProtKB-KW"/>
</dbReference>
<feature type="domain" description="AB hydrolase-1" evidence="14">
    <location>
        <begin position="36"/>
        <end position="298"/>
    </location>
</feature>
<gene>
    <name evidence="15" type="ORF">AZF00_01620</name>
</gene>
<evidence type="ECO:0000256" key="13">
    <source>
        <dbReference type="RuleBase" id="RU003421"/>
    </source>
</evidence>
<keyword evidence="9 11" id="KW-0378">Hydrolase</keyword>
<sequence length="323" mass="36091">MLALFPDIKPYKTHRLPVQDPHILYIEESGNPDGIPVIFVHGGPGAGCSPKARSFFDPERYRIILFDQRGCGHSEPHACLQDNTTQALIADMERIREFLAVDKWVVFGGSWGSTLGLVYAQMYPARVAAMILRGIFLCRPKELAWFYNEGGASRVFPDYWRDFSEALVRRDGENWIAAYHRVLHGENELARMAAAKAWSLWEARCSTLRPNHDVEDHLMNSHTAVSMSHIETHYFVNQGFLSGNQILAAMPVIAAIPGIIVQGRYDMICPLESAVELHELWPSAELHIVRDAGHSAFEPSIADALVKASNDVAHLLSGGELSY</sequence>
<dbReference type="STRING" id="1470434.AZF00_01620"/>
<dbReference type="SUPFAM" id="SSF53474">
    <property type="entry name" value="alpha/beta-Hydrolases"/>
    <property type="match status" value="1"/>
</dbReference>
<evidence type="ECO:0000256" key="12">
    <source>
        <dbReference type="PIRSR" id="PIRSR006431-1"/>
    </source>
</evidence>
<evidence type="ECO:0000256" key="11">
    <source>
        <dbReference type="PIRNR" id="PIRNR006431"/>
    </source>
</evidence>
<evidence type="ECO:0000256" key="4">
    <source>
        <dbReference type="ARBA" id="ARBA00012568"/>
    </source>
</evidence>
<dbReference type="RefSeq" id="WP_008251183.1">
    <property type="nucleotide sequence ID" value="NZ_CP014544.1"/>
</dbReference>
<evidence type="ECO:0000313" key="15">
    <source>
        <dbReference type="EMBL" id="AMO67081.1"/>
    </source>
</evidence>
<evidence type="ECO:0000313" key="16">
    <source>
        <dbReference type="Proteomes" id="UP000074119"/>
    </source>
</evidence>
<dbReference type="GO" id="GO:0004177">
    <property type="term" value="F:aminopeptidase activity"/>
    <property type="evidence" value="ECO:0007669"/>
    <property type="project" value="UniProtKB-UniRule"/>
</dbReference>
<comment type="similarity">
    <text evidence="3 11 13">Belongs to the peptidase S33 family.</text>
</comment>
<evidence type="ECO:0000256" key="7">
    <source>
        <dbReference type="ARBA" id="ARBA00022490"/>
    </source>
</evidence>
<evidence type="ECO:0000256" key="10">
    <source>
        <dbReference type="ARBA" id="ARBA00029605"/>
    </source>
</evidence>
<feature type="active site" description="Nucleophile" evidence="12">
    <location>
        <position position="110"/>
    </location>
</feature>
<evidence type="ECO:0000259" key="14">
    <source>
        <dbReference type="Pfam" id="PF00561"/>
    </source>
</evidence>
<name>A0A127M1H9_9GAMM</name>
<dbReference type="PIRSF" id="PIRSF006431">
    <property type="entry name" value="Pept_S33"/>
    <property type="match status" value="1"/>
</dbReference>
<dbReference type="PRINTS" id="PR00111">
    <property type="entry name" value="ABHYDROLASE"/>
</dbReference>
<protein>
    <recommendedName>
        <fullName evidence="5 11">Proline iminopeptidase</fullName>
        <shortName evidence="11">PIP</shortName>
        <ecNumber evidence="4 11">3.4.11.5</ecNumber>
    </recommendedName>
    <alternativeName>
        <fullName evidence="10 11">Prolyl aminopeptidase</fullName>
    </alternativeName>
</protein>
<comment type="catalytic activity">
    <reaction evidence="1 11 13">
        <text>Release of N-terminal proline from a peptide.</text>
        <dbReference type="EC" id="3.4.11.5"/>
    </reaction>
</comment>
<feature type="active site" evidence="12">
    <location>
        <position position="266"/>
    </location>
</feature>
<proteinExistence type="inferred from homology"/>
<evidence type="ECO:0000256" key="5">
    <source>
        <dbReference type="ARBA" id="ARBA00021843"/>
    </source>
</evidence>
<evidence type="ECO:0000256" key="9">
    <source>
        <dbReference type="ARBA" id="ARBA00022801"/>
    </source>
</evidence>
<dbReference type="InterPro" id="IPR000073">
    <property type="entry name" value="AB_hydrolase_1"/>
</dbReference>
<dbReference type="InterPro" id="IPR002410">
    <property type="entry name" value="Peptidase_S33"/>
</dbReference>
<dbReference type="EC" id="3.4.11.5" evidence="4 11"/>
<organism evidence="15 16">
    <name type="scientific">Zhongshania aliphaticivorans</name>
    <dbReference type="NCBI Taxonomy" id="1470434"/>
    <lineage>
        <taxon>Bacteria</taxon>
        <taxon>Pseudomonadati</taxon>
        <taxon>Pseudomonadota</taxon>
        <taxon>Gammaproteobacteria</taxon>
        <taxon>Cellvibrionales</taxon>
        <taxon>Spongiibacteraceae</taxon>
        <taxon>Zhongshania</taxon>
    </lineage>
</organism>
<keyword evidence="6 11" id="KW-0031">Aminopeptidase</keyword>
<evidence type="ECO:0000256" key="6">
    <source>
        <dbReference type="ARBA" id="ARBA00022438"/>
    </source>
</evidence>
<reference evidence="15 16" key="1">
    <citation type="submission" date="2015-12" db="EMBL/GenBank/DDBJ databases">
        <authorList>
            <person name="Shamseldin A."/>
            <person name="Moawad H."/>
            <person name="Abd El-Rahim W.M."/>
            <person name="Sadowsky M.J."/>
        </authorList>
    </citation>
    <scope>NUCLEOTIDE SEQUENCE [LARGE SCALE GENOMIC DNA]</scope>
    <source>
        <strain evidence="15 16">SM2</strain>
    </source>
</reference>
<evidence type="ECO:0000256" key="2">
    <source>
        <dbReference type="ARBA" id="ARBA00004496"/>
    </source>
</evidence>
<dbReference type="NCBIfam" id="TIGR01249">
    <property type="entry name" value="pro_imino_pep_1"/>
    <property type="match status" value="1"/>
</dbReference>
<evidence type="ECO:0000256" key="1">
    <source>
        <dbReference type="ARBA" id="ARBA00001585"/>
    </source>
</evidence>
<dbReference type="Proteomes" id="UP000074119">
    <property type="component" value="Chromosome"/>
</dbReference>
<keyword evidence="7 11" id="KW-0963">Cytoplasm</keyword>
<dbReference type="AlphaFoldDB" id="A0A127M1H9"/>
<dbReference type="InterPro" id="IPR005944">
    <property type="entry name" value="Pro_iminopeptidase"/>
</dbReference>
<evidence type="ECO:0000256" key="8">
    <source>
        <dbReference type="ARBA" id="ARBA00022670"/>
    </source>
</evidence>
<dbReference type="PANTHER" id="PTHR43722">
    <property type="entry name" value="PROLINE IMINOPEPTIDASE"/>
    <property type="match status" value="1"/>
</dbReference>
<accession>A0A127M1H9</accession>
<dbReference type="GO" id="GO:0005737">
    <property type="term" value="C:cytoplasm"/>
    <property type="evidence" value="ECO:0007669"/>
    <property type="project" value="UniProtKB-SubCell"/>
</dbReference>
<dbReference type="Pfam" id="PF00561">
    <property type="entry name" value="Abhydrolase_1"/>
    <property type="match status" value="1"/>
</dbReference>
<feature type="active site" description="Proton donor" evidence="12">
    <location>
        <position position="294"/>
    </location>
</feature>
<dbReference type="Gene3D" id="3.40.50.1820">
    <property type="entry name" value="alpha/beta hydrolase"/>
    <property type="match status" value="1"/>
</dbReference>
<dbReference type="InterPro" id="IPR029058">
    <property type="entry name" value="AB_hydrolase_fold"/>
</dbReference>
<keyword evidence="8 11" id="KW-0645">Protease</keyword>
<comment type="subcellular location">
    <subcellularLocation>
        <location evidence="2 11">Cytoplasm</location>
    </subcellularLocation>
</comment>